<keyword evidence="2" id="KW-0501">Molybdenum cofactor biosynthesis</keyword>
<dbReference type="SMART" id="SM00852">
    <property type="entry name" value="MoCF_biosynth"/>
    <property type="match status" value="1"/>
</dbReference>
<dbReference type="InterPro" id="IPR005111">
    <property type="entry name" value="MoeA_C_domain_IV"/>
</dbReference>
<dbReference type="InterPro" id="IPR036425">
    <property type="entry name" value="MoaB/Mog-like_dom_sf"/>
</dbReference>
<proteinExistence type="predicted"/>
<evidence type="ECO:0000256" key="3">
    <source>
        <dbReference type="SAM" id="MobiDB-lite"/>
    </source>
</evidence>
<keyword evidence="6" id="KW-1185">Reference proteome</keyword>
<feature type="domain" description="MoaB/Mog" evidence="4">
    <location>
        <begin position="189"/>
        <end position="346"/>
    </location>
</feature>
<dbReference type="Gene3D" id="3.90.105.10">
    <property type="entry name" value="Molybdopterin biosynthesis moea protein, domain 2"/>
    <property type="match status" value="1"/>
</dbReference>
<evidence type="ECO:0000256" key="1">
    <source>
        <dbReference type="ARBA" id="ARBA00005046"/>
    </source>
</evidence>
<dbReference type="Gene3D" id="3.40.190.10">
    <property type="entry name" value="Periplasmic binding protein-like II"/>
    <property type="match status" value="1"/>
</dbReference>
<dbReference type="NCBIfam" id="NF011068">
    <property type="entry name" value="PRK14498.1"/>
    <property type="match status" value="1"/>
</dbReference>
<dbReference type="GO" id="GO:0006777">
    <property type="term" value="P:Mo-molybdopterin cofactor biosynthetic process"/>
    <property type="evidence" value="ECO:0007669"/>
    <property type="project" value="UniProtKB-KW"/>
</dbReference>
<dbReference type="PROSITE" id="PS01079">
    <property type="entry name" value="MOCF_BIOSYNTHESIS_2"/>
    <property type="match status" value="1"/>
</dbReference>
<dbReference type="RefSeq" id="WP_120243720.1">
    <property type="nucleotide sequence ID" value="NZ_RAPO01000001.1"/>
</dbReference>
<dbReference type="InterPro" id="IPR008284">
    <property type="entry name" value="MoCF_biosynth_CS"/>
</dbReference>
<dbReference type="Pfam" id="PF00994">
    <property type="entry name" value="MoCF_biosynth"/>
    <property type="match status" value="1"/>
</dbReference>
<gene>
    <name evidence="5" type="ORF">ATJ93_1286</name>
</gene>
<dbReference type="GO" id="GO:0061599">
    <property type="term" value="F:molybdopterin molybdotransferase activity"/>
    <property type="evidence" value="ECO:0007669"/>
    <property type="project" value="TreeGrafter"/>
</dbReference>
<dbReference type="Pfam" id="PF03454">
    <property type="entry name" value="MoeA_C"/>
    <property type="match status" value="1"/>
</dbReference>
<dbReference type="AlphaFoldDB" id="A0A3R7GYV3"/>
<dbReference type="OrthoDB" id="31371at2157"/>
<dbReference type="Gene3D" id="3.40.980.10">
    <property type="entry name" value="MoaB/Mog-like domain"/>
    <property type="match status" value="1"/>
</dbReference>
<dbReference type="InterPro" id="IPR005110">
    <property type="entry name" value="MoeA_linker/N"/>
</dbReference>
<name>A0A3R7GYV3_9EURY</name>
<dbReference type="InterPro" id="IPR001453">
    <property type="entry name" value="MoaB/Mog_dom"/>
</dbReference>
<reference evidence="5 6" key="1">
    <citation type="submission" date="2018-09" db="EMBL/GenBank/DDBJ databases">
        <title>Genomic Encyclopedia of Archaeal and Bacterial Type Strains, Phase II (KMG-II): from individual species to whole genera.</title>
        <authorList>
            <person name="Goeker M."/>
        </authorList>
    </citation>
    <scope>NUCLEOTIDE SEQUENCE [LARGE SCALE GENOMIC DNA]</scope>
    <source>
        <strain evidence="5 6">DSM 13151</strain>
    </source>
</reference>
<dbReference type="EMBL" id="RAPO01000001">
    <property type="protein sequence ID" value="RKD98280.1"/>
    <property type="molecule type" value="Genomic_DNA"/>
</dbReference>
<dbReference type="InterPro" id="IPR036688">
    <property type="entry name" value="MoeA_C_domain_IV_sf"/>
</dbReference>
<dbReference type="Proteomes" id="UP000283805">
    <property type="component" value="Unassembled WGS sequence"/>
</dbReference>
<evidence type="ECO:0000256" key="2">
    <source>
        <dbReference type="ARBA" id="ARBA00023150"/>
    </source>
</evidence>
<comment type="caution">
    <text evidence="5">The sequence shown here is derived from an EMBL/GenBank/DDBJ whole genome shotgun (WGS) entry which is preliminary data.</text>
</comment>
<dbReference type="CDD" id="cd00887">
    <property type="entry name" value="MoeA"/>
    <property type="match status" value="1"/>
</dbReference>
<dbReference type="GO" id="GO:0005737">
    <property type="term" value="C:cytoplasm"/>
    <property type="evidence" value="ECO:0007669"/>
    <property type="project" value="TreeGrafter"/>
</dbReference>
<feature type="compositionally biased region" description="Basic and acidic residues" evidence="3">
    <location>
        <begin position="304"/>
        <end position="316"/>
    </location>
</feature>
<dbReference type="InterPro" id="IPR024370">
    <property type="entry name" value="PBP_domain"/>
</dbReference>
<dbReference type="Pfam" id="PF12727">
    <property type="entry name" value="PBP_like"/>
    <property type="match status" value="1"/>
</dbReference>
<dbReference type="Gene3D" id="2.170.190.11">
    <property type="entry name" value="Molybdopterin biosynthesis moea protein, domain 3"/>
    <property type="match status" value="1"/>
</dbReference>
<dbReference type="SUPFAM" id="SSF53850">
    <property type="entry name" value="Periplasmic binding protein-like II"/>
    <property type="match status" value="1"/>
</dbReference>
<dbReference type="UniPathway" id="UPA00344"/>
<accession>A0A3R7GYV3</accession>
<comment type="pathway">
    <text evidence="1">Cofactor biosynthesis; molybdopterin biosynthesis.</text>
</comment>
<dbReference type="SUPFAM" id="SSF53218">
    <property type="entry name" value="Molybdenum cofactor biosynthesis proteins"/>
    <property type="match status" value="1"/>
</dbReference>
<dbReference type="InterPro" id="IPR036135">
    <property type="entry name" value="MoeA_linker/N_sf"/>
</dbReference>
<dbReference type="Pfam" id="PF03453">
    <property type="entry name" value="MoeA_N"/>
    <property type="match status" value="1"/>
</dbReference>
<protein>
    <submittedName>
        <fullName evidence="5">Molybdopterin molybdochelatase</fullName>
    </submittedName>
</protein>
<dbReference type="Gene3D" id="2.40.340.10">
    <property type="entry name" value="MoeA, C-terminal, domain IV"/>
    <property type="match status" value="1"/>
</dbReference>
<organism evidence="5 6">
    <name type="scientific">Halopiger aswanensis</name>
    <dbReference type="NCBI Taxonomy" id="148449"/>
    <lineage>
        <taxon>Archaea</taxon>
        <taxon>Methanobacteriati</taxon>
        <taxon>Methanobacteriota</taxon>
        <taxon>Stenosarchaea group</taxon>
        <taxon>Halobacteria</taxon>
        <taxon>Halobacteriales</taxon>
        <taxon>Natrialbaceae</taxon>
        <taxon>Halopiger</taxon>
    </lineage>
</organism>
<dbReference type="FunFam" id="2.170.190.11:FF:000001">
    <property type="entry name" value="Molybdopterin molybdenumtransferase"/>
    <property type="match status" value="1"/>
</dbReference>
<feature type="region of interest" description="Disordered" evidence="3">
    <location>
        <begin position="298"/>
        <end position="322"/>
    </location>
</feature>
<evidence type="ECO:0000313" key="6">
    <source>
        <dbReference type="Proteomes" id="UP000283805"/>
    </source>
</evidence>
<dbReference type="PANTHER" id="PTHR10192">
    <property type="entry name" value="MOLYBDOPTERIN BIOSYNTHESIS PROTEIN"/>
    <property type="match status" value="1"/>
</dbReference>
<dbReference type="SUPFAM" id="SSF63867">
    <property type="entry name" value="MoeA C-terminal domain-like"/>
    <property type="match status" value="1"/>
</dbReference>
<sequence length="640" mass="68223">MDRKEFRDLASPAEAREAIDSLSLTAGVERVPLEEARGRVLVARLDAELDVPGFDRATLDGYALRARDTFGADEADPARLELVGEVHAGEEPEVELEDGQAAEISTGAVMPDGADAMVPVERTDTAADGDEVLIRTSVAPGDNVMFAGADVAAGERALGPGTRITPRDIGLLSALGIDEVPVRGRPKVGIVSTGDELVRPGEDVDSDRGEIYDVNSYTIAAGVEDAGGEAVLYPHAGDEQDEMERILREAAAECDLVLSSGSTSASAVDVIYRVIEEQGELLLHGVSVKPGKPMLVGRLGVSEPRSDGSEGERRSSSGDSAYVGLPGYPVSAMMVFRTFVAPAIREAAGIPEPKATTVTGRMAREERYGEGRMRLMPVGLVTDGDGDTLVYPVDKGSGATTSLAEADGVVEVPPETDYLENGESVDVRLFSPDVRPPTLLGVGEDDPTLNRLLDRLEHPRYLSVGSRPALRRLREGVPDVAVVAGPIDREVDAVELGRWEREWGLIARAGNPKEIEDLDDLIDRDLRFVNRTTDSGLRTSLGAAAAEIAEDRGVDRREIVDAIDGFDLGLRAHESPARKVIAGDADAGLGLRETAERLDLAFAPVGTQPVRIVANPDRTDKDGVRDLERVLADADEVATR</sequence>
<dbReference type="SUPFAM" id="SSF63882">
    <property type="entry name" value="MoeA N-terminal region -like"/>
    <property type="match status" value="1"/>
</dbReference>
<dbReference type="NCBIfam" id="NF045515">
    <property type="entry name" value="Glp_gephyrin"/>
    <property type="match status" value="1"/>
</dbReference>
<dbReference type="NCBIfam" id="TIGR00177">
    <property type="entry name" value="molyb_syn"/>
    <property type="match status" value="1"/>
</dbReference>
<evidence type="ECO:0000259" key="4">
    <source>
        <dbReference type="SMART" id="SM00852"/>
    </source>
</evidence>
<dbReference type="PANTHER" id="PTHR10192:SF5">
    <property type="entry name" value="GEPHYRIN"/>
    <property type="match status" value="1"/>
</dbReference>
<dbReference type="InterPro" id="IPR038987">
    <property type="entry name" value="MoeA-like"/>
</dbReference>
<evidence type="ECO:0000313" key="5">
    <source>
        <dbReference type="EMBL" id="RKD98280.1"/>
    </source>
</evidence>